<accession>A0ABP7IIK9</accession>
<evidence type="ECO:0000313" key="2">
    <source>
        <dbReference type="EMBL" id="GAA3819369.1"/>
    </source>
</evidence>
<feature type="compositionally biased region" description="Low complexity" evidence="1">
    <location>
        <begin position="66"/>
        <end position="79"/>
    </location>
</feature>
<organism evidence="2 3">
    <name type="scientific">Nocardioides panacisoli</name>
    <dbReference type="NCBI Taxonomy" id="627624"/>
    <lineage>
        <taxon>Bacteria</taxon>
        <taxon>Bacillati</taxon>
        <taxon>Actinomycetota</taxon>
        <taxon>Actinomycetes</taxon>
        <taxon>Propionibacteriales</taxon>
        <taxon>Nocardioidaceae</taxon>
        <taxon>Nocardioides</taxon>
    </lineage>
</organism>
<dbReference type="Proteomes" id="UP001501821">
    <property type="component" value="Unassembled WGS sequence"/>
</dbReference>
<evidence type="ECO:0000313" key="3">
    <source>
        <dbReference type="Proteomes" id="UP001501821"/>
    </source>
</evidence>
<evidence type="ECO:0000256" key="1">
    <source>
        <dbReference type="SAM" id="MobiDB-lite"/>
    </source>
</evidence>
<name>A0ABP7IIK9_9ACTN</name>
<reference evidence="3" key="1">
    <citation type="journal article" date="2019" name="Int. J. Syst. Evol. Microbiol.">
        <title>The Global Catalogue of Microorganisms (GCM) 10K type strain sequencing project: providing services to taxonomists for standard genome sequencing and annotation.</title>
        <authorList>
            <consortium name="The Broad Institute Genomics Platform"/>
            <consortium name="The Broad Institute Genome Sequencing Center for Infectious Disease"/>
            <person name="Wu L."/>
            <person name="Ma J."/>
        </authorList>
    </citation>
    <scope>NUCLEOTIDE SEQUENCE [LARGE SCALE GENOMIC DNA]</scope>
    <source>
        <strain evidence="3">JCM 16953</strain>
    </source>
</reference>
<feature type="compositionally biased region" description="Acidic residues" evidence="1">
    <location>
        <begin position="111"/>
        <end position="124"/>
    </location>
</feature>
<dbReference type="EMBL" id="BAABAH010000006">
    <property type="protein sequence ID" value="GAA3819369.1"/>
    <property type="molecule type" value="Genomic_DNA"/>
</dbReference>
<proteinExistence type="predicted"/>
<gene>
    <name evidence="2" type="ORF">GCM10022242_21400</name>
</gene>
<sequence>MSAVGTITRIAGTVVTRTAQVVLHPVGTTKYAAGVARGVAGAVLPIGQEEPPTDRGDVDVAAAAEPVVTTPDPEAAAGRPPIPVAAPPEAVTTEPSAPTRNAAHGGPGADSVDDWREELDDGPDVETPVGTTGASRGTNPDTGDTDLQQPGTAPLMDPSLTKAVRAESETLQKAADPTKE</sequence>
<dbReference type="RefSeq" id="WP_344775165.1">
    <property type="nucleotide sequence ID" value="NZ_BAABAH010000006.1"/>
</dbReference>
<feature type="region of interest" description="Disordered" evidence="1">
    <location>
        <begin position="66"/>
        <end position="180"/>
    </location>
</feature>
<feature type="compositionally biased region" description="Low complexity" evidence="1">
    <location>
        <begin position="87"/>
        <end position="98"/>
    </location>
</feature>
<feature type="compositionally biased region" description="Polar residues" evidence="1">
    <location>
        <begin position="129"/>
        <end position="151"/>
    </location>
</feature>
<keyword evidence="3" id="KW-1185">Reference proteome</keyword>
<feature type="compositionally biased region" description="Basic and acidic residues" evidence="1">
    <location>
        <begin position="164"/>
        <end position="180"/>
    </location>
</feature>
<protein>
    <submittedName>
        <fullName evidence="2">Uncharacterized protein</fullName>
    </submittedName>
</protein>
<comment type="caution">
    <text evidence="2">The sequence shown here is derived from an EMBL/GenBank/DDBJ whole genome shotgun (WGS) entry which is preliminary data.</text>
</comment>